<dbReference type="EMBL" id="LUGG01000001">
    <property type="protein sequence ID" value="OBZ79909.1"/>
    <property type="molecule type" value="Genomic_DNA"/>
</dbReference>
<proteinExistence type="predicted"/>
<keyword evidence="3" id="KW-1185">Reference proteome</keyword>
<comment type="caution">
    <text evidence="2">The sequence shown here is derived from an EMBL/GenBank/DDBJ whole genome shotgun (WGS) entry which is preliminary data.</text>
</comment>
<evidence type="ECO:0000313" key="2">
    <source>
        <dbReference type="EMBL" id="OBZ79909.1"/>
    </source>
</evidence>
<dbReference type="AlphaFoldDB" id="A0A1C7MTV7"/>
<sequence length="233" mass="25368">MATHITTLTEAVATEVVATQVFTSNEESMAAKTHPAFASPDADVALCSKETLLSAYIRTLFRRGREYHRGPPCTGGRRRARRAPSHRERNRLPGPEEYPLPRVAPVRRREIRDALPIAIARVALMSPVVNASPIRVYGIACRMNWIPEAKLASTRTLMLDLFAPGWVAELDRVDAPHLTKLVALHRQRKDASSRHSTVPRSSPTIGPLSASTAGASGAPRVAEPEVSMGEANG</sequence>
<feature type="region of interest" description="Disordered" evidence="1">
    <location>
        <begin position="68"/>
        <end position="97"/>
    </location>
</feature>
<dbReference type="Proteomes" id="UP000092993">
    <property type="component" value="Unassembled WGS sequence"/>
</dbReference>
<accession>A0A1C7MTV7</accession>
<dbReference type="OrthoDB" id="3266199at2759"/>
<dbReference type="STRING" id="5627.A0A1C7MTV7"/>
<feature type="compositionally biased region" description="Polar residues" evidence="1">
    <location>
        <begin position="194"/>
        <end position="214"/>
    </location>
</feature>
<reference evidence="2 3" key="1">
    <citation type="submission" date="2016-03" db="EMBL/GenBank/DDBJ databases">
        <title>Whole genome sequencing of Grifola frondosa 9006-11.</title>
        <authorList>
            <person name="Min B."/>
            <person name="Park H."/>
            <person name="Kim J.-G."/>
            <person name="Cho H."/>
            <person name="Oh Y.-L."/>
            <person name="Kong W.-S."/>
            <person name="Choi I.-G."/>
        </authorList>
    </citation>
    <scope>NUCLEOTIDE SEQUENCE [LARGE SCALE GENOMIC DNA]</scope>
    <source>
        <strain evidence="2 3">9006-11</strain>
    </source>
</reference>
<name>A0A1C7MTV7_GRIFR</name>
<feature type="region of interest" description="Disordered" evidence="1">
    <location>
        <begin position="186"/>
        <end position="233"/>
    </location>
</feature>
<evidence type="ECO:0000313" key="3">
    <source>
        <dbReference type="Proteomes" id="UP000092993"/>
    </source>
</evidence>
<protein>
    <submittedName>
        <fullName evidence="2">Uncharacterized protein</fullName>
    </submittedName>
</protein>
<gene>
    <name evidence="2" type="ORF">A0H81_00727</name>
</gene>
<organism evidence="2 3">
    <name type="scientific">Grifola frondosa</name>
    <name type="common">Maitake</name>
    <name type="synonym">Polyporus frondosus</name>
    <dbReference type="NCBI Taxonomy" id="5627"/>
    <lineage>
        <taxon>Eukaryota</taxon>
        <taxon>Fungi</taxon>
        <taxon>Dikarya</taxon>
        <taxon>Basidiomycota</taxon>
        <taxon>Agaricomycotina</taxon>
        <taxon>Agaricomycetes</taxon>
        <taxon>Polyporales</taxon>
        <taxon>Grifolaceae</taxon>
        <taxon>Grifola</taxon>
    </lineage>
</organism>
<evidence type="ECO:0000256" key="1">
    <source>
        <dbReference type="SAM" id="MobiDB-lite"/>
    </source>
</evidence>